<name>A0A9D7LPJ2_9RHOO</name>
<comment type="caution">
    <text evidence="2">The sequence shown here is derived from an EMBL/GenBank/DDBJ whole genome shotgun (WGS) entry which is preliminary data.</text>
</comment>
<dbReference type="AlphaFoldDB" id="A0A9D7LPJ2"/>
<sequence>MSQSNQSGQQLARDNLAKFQSWIAEREVTNDWHDYLRGDKLNRSEIAAECDFSLSVMRQNPAVKEALEALESRLTTLGLTQPLRTAPDASNEAAAASEKVIDKRIMAAKGRAEARVKALEEQNASLKAEVASLRERLRRFEHLDAHLSRTGRLLPA</sequence>
<feature type="coiled-coil region" evidence="1">
    <location>
        <begin position="109"/>
        <end position="143"/>
    </location>
</feature>
<evidence type="ECO:0000313" key="3">
    <source>
        <dbReference type="Proteomes" id="UP000808146"/>
    </source>
</evidence>
<dbReference type="Proteomes" id="UP000808146">
    <property type="component" value="Unassembled WGS sequence"/>
</dbReference>
<reference evidence="2" key="1">
    <citation type="submission" date="2020-10" db="EMBL/GenBank/DDBJ databases">
        <title>Connecting structure to function with the recovery of over 1000 high-quality activated sludge metagenome-assembled genomes encoding full-length rRNA genes using long-read sequencing.</title>
        <authorList>
            <person name="Singleton C.M."/>
            <person name="Petriglieri F."/>
            <person name="Kristensen J.M."/>
            <person name="Kirkegaard R.H."/>
            <person name="Michaelsen T.Y."/>
            <person name="Andersen M.H."/>
            <person name="Karst S.M."/>
            <person name="Dueholm M.S."/>
            <person name="Nielsen P.H."/>
            <person name="Albertsen M."/>
        </authorList>
    </citation>
    <scope>NUCLEOTIDE SEQUENCE</scope>
    <source>
        <strain evidence="2">OdNE_18-Q3-R46-58_BAT3C.305</strain>
    </source>
</reference>
<evidence type="ECO:0000313" key="2">
    <source>
        <dbReference type="EMBL" id="MBK8890814.1"/>
    </source>
</evidence>
<organism evidence="2 3">
    <name type="scientific">Candidatus Dechloromonas phosphorivorans</name>
    <dbReference type="NCBI Taxonomy" id="2899244"/>
    <lineage>
        <taxon>Bacteria</taxon>
        <taxon>Pseudomonadati</taxon>
        <taxon>Pseudomonadota</taxon>
        <taxon>Betaproteobacteria</taxon>
        <taxon>Rhodocyclales</taxon>
        <taxon>Azonexaceae</taxon>
        <taxon>Dechloromonas</taxon>
    </lineage>
</organism>
<keyword evidence="1" id="KW-0175">Coiled coil</keyword>
<dbReference type="EMBL" id="JADKBR010000015">
    <property type="protein sequence ID" value="MBK8890814.1"/>
    <property type="molecule type" value="Genomic_DNA"/>
</dbReference>
<gene>
    <name evidence="2" type="ORF">IPN75_10720</name>
</gene>
<protein>
    <submittedName>
        <fullName evidence="2">Uncharacterized protein</fullName>
    </submittedName>
</protein>
<dbReference type="InterPro" id="IPR049841">
    <property type="entry name" value="VPA1267-like"/>
</dbReference>
<accession>A0A9D7LPJ2</accession>
<dbReference type="NCBIfam" id="NF040697">
    <property type="entry name" value="VPA1267_fam"/>
    <property type="match status" value="1"/>
</dbReference>
<proteinExistence type="predicted"/>
<evidence type="ECO:0000256" key="1">
    <source>
        <dbReference type="SAM" id="Coils"/>
    </source>
</evidence>